<dbReference type="AlphaFoldDB" id="B8KR36"/>
<dbReference type="STRING" id="565045.NOR51B_725"/>
<protein>
    <submittedName>
        <fullName evidence="1">Methyltransferase domain family protein</fullName>
    </submittedName>
</protein>
<dbReference type="Pfam" id="PF13489">
    <property type="entry name" value="Methyltransf_23"/>
    <property type="match status" value="1"/>
</dbReference>
<evidence type="ECO:0000313" key="2">
    <source>
        <dbReference type="Proteomes" id="UP000004699"/>
    </source>
</evidence>
<organism evidence="1 2">
    <name type="scientific">Luminiphilus syltensis NOR5-1B</name>
    <dbReference type="NCBI Taxonomy" id="565045"/>
    <lineage>
        <taxon>Bacteria</taxon>
        <taxon>Pseudomonadati</taxon>
        <taxon>Pseudomonadota</taxon>
        <taxon>Gammaproteobacteria</taxon>
        <taxon>Cellvibrionales</taxon>
        <taxon>Halieaceae</taxon>
        <taxon>Luminiphilus</taxon>
    </lineage>
</organism>
<dbReference type="eggNOG" id="COG2227">
    <property type="taxonomic scope" value="Bacteria"/>
</dbReference>
<dbReference type="HOGENOM" id="CLU_082726_0_0_6"/>
<dbReference type="RefSeq" id="WP_009019534.1">
    <property type="nucleotide sequence ID" value="NZ_DS999411.1"/>
</dbReference>
<keyword evidence="2" id="KW-1185">Reference proteome</keyword>
<dbReference type="InterPro" id="IPR029063">
    <property type="entry name" value="SAM-dependent_MTases_sf"/>
</dbReference>
<dbReference type="EMBL" id="DS999411">
    <property type="protein sequence ID" value="EED34786.1"/>
    <property type="molecule type" value="Genomic_DNA"/>
</dbReference>
<dbReference type="Proteomes" id="UP000004699">
    <property type="component" value="Unassembled WGS sequence"/>
</dbReference>
<reference evidence="2" key="1">
    <citation type="journal article" date="2013" name="BMC Microbiol.">
        <title>Taxonomy and evolution of bacteriochlorophyll a-containing members of the OM60/NOR5 clade of marine gammaproteobacteria: description of Luminiphilus syltensis gen. nov., sp. nov., reclassification of Haliea rubra as Pseudohaliea rubra gen. nov., comb. nov., and emendation of Chromatocurvus halotolerans.</title>
        <authorList>
            <person name="Spring S."/>
            <person name="Riedel T."/>
            <person name="Sproer C."/>
            <person name="Yan S."/>
            <person name="Harder J."/>
            <person name="Fuchs B.M."/>
        </authorList>
    </citation>
    <scope>NUCLEOTIDE SEQUENCE [LARGE SCALE GENOMIC DNA]</scope>
    <source>
        <strain evidence="2">NOR51-B</strain>
    </source>
</reference>
<dbReference type="Gene3D" id="3.40.50.150">
    <property type="entry name" value="Vaccinia Virus protein VP39"/>
    <property type="match status" value="1"/>
</dbReference>
<proteinExistence type="predicted"/>
<keyword evidence="1" id="KW-0808">Transferase</keyword>
<dbReference type="GO" id="GO:0008168">
    <property type="term" value="F:methyltransferase activity"/>
    <property type="evidence" value="ECO:0007669"/>
    <property type="project" value="UniProtKB-KW"/>
</dbReference>
<name>B8KR36_9GAMM</name>
<evidence type="ECO:0000313" key="1">
    <source>
        <dbReference type="EMBL" id="EED34786.1"/>
    </source>
</evidence>
<keyword evidence="1" id="KW-0489">Methyltransferase</keyword>
<gene>
    <name evidence="1" type="ORF">NOR51B_725</name>
</gene>
<sequence length="278" mass="32174">MKLRSTDSIKRPAKPVKHRDDEYDQSSFYSLRLMQENHFWYRGRHRFLLASLDRFLPASAPPLTCVDLGGGVGGWVKYLFDHRPTCFAELALADSSLTALDMAASLMSPNISRYQVDLMNLDWEKAWDIAFLLDVIEHLPNDDHAMRNAARILKPGGLLFVTTPALKQFWSYNDVLVNHQRRYSVEDYAQLAQHSGLELLDARYFMFLLSPLYWLFRQRSGVLEMTAEQQRTFLKNSHRVPHRLINFSLAAVFAAETPLGHWVRFPWGTSILGIFRKL</sequence>
<dbReference type="SUPFAM" id="SSF53335">
    <property type="entry name" value="S-adenosyl-L-methionine-dependent methyltransferases"/>
    <property type="match status" value="1"/>
</dbReference>
<dbReference type="GO" id="GO:0032259">
    <property type="term" value="P:methylation"/>
    <property type="evidence" value="ECO:0007669"/>
    <property type="project" value="UniProtKB-KW"/>
</dbReference>
<dbReference type="CDD" id="cd02440">
    <property type="entry name" value="AdoMet_MTases"/>
    <property type="match status" value="1"/>
</dbReference>
<accession>B8KR36</accession>
<dbReference type="OrthoDB" id="9810247at2"/>